<dbReference type="InterPro" id="IPR007995">
    <property type="entry name" value="DUF742"/>
</dbReference>
<dbReference type="STRING" id="1179773.BN6_25210"/>
<proteinExistence type="predicted"/>
<sequence>MRFEERGSAGSRSNAGSRGDAGSRSSAGSREGARGDGRFLEETAPFSGHFEDVTPVQDEDPAAEKEWNGPLVRPYAWTGGRTSSSYDLRLETLVSLEENGVAIAMRSTGPEQRSIVELCAYPRSVAEVSALLALPLGVVRVLLGDLISLGIVAMHDNAAEAGGPDMLLLERVLQGLRKL</sequence>
<feature type="compositionally biased region" description="Low complexity" evidence="1">
    <location>
        <begin position="8"/>
        <end position="30"/>
    </location>
</feature>
<feature type="compositionally biased region" description="Basic and acidic residues" evidence="1">
    <location>
        <begin position="31"/>
        <end position="41"/>
    </location>
</feature>
<organism evidence="2 3">
    <name type="scientific">Saccharothrix espanaensis (strain ATCC 51144 / DSM 44229 / JCM 9112 / NBRC 15066 / NRRL 15764)</name>
    <dbReference type="NCBI Taxonomy" id="1179773"/>
    <lineage>
        <taxon>Bacteria</taxon>
        <taxon>Bacillati</taxon>
        <taxon>Actinomycetota</taxon>
        <taxon>Actinomycetes</taxon>
        <taxon>Pseudonocardiales</taxon>
        <taxon>Pseudonocardiaceae</taxon>
        <taxon>Saccharothrix</taxon>
    </lineage>
</organism>
<name>K0JQS5_SACES</name>
<accession>K0JQS5</accession>
<dbReference type="EMBL" id="HE804045">
    <property type="protein sequence ID" value="CCH29835.1"/>
    <property type="molecule type" value="Genomic_DNA"/>
</dbReference>
<dbReference type="HOGENOM" id="CLU_074078_0_3_11"/>
<feature type="region of interest" description="Disordered" evidence="1">
    <location>
        <begin position="1"/>
        <end position="67"/>
    </location>
</feature>
<dbReference type="PANTHER" id="PTHR36221:SF1">
    <property type="entry name" value="DUF742 DOMAIN-CONTAINING PROTEIN"/>
    <property type="match status" value="1"/>
</dbReference>
<evidence type="ECO:0008006" key="4">
    <source>
        <dbReference type="Google" id="ProtNLM"/>
    </source>
</evidence>
<dbReference type="Pfam" id="PF05331">
    <property type="entry name" value="DUF742"/>
    <property type="match status" value="1"/>
</dbReference>
<keyword evidence="3" id="KW-1185">Reference proteome</keyword>
<dbReference type="eggNOG" id="COG1846">
    <property type="taxonomic scope" value="Bacteria"/>
</dbReference>
<dbReference type="Proteomes" id="UP000006281">
    <property type="component" value="Chromosome"/>
</dbReference>
<gene>
    <name evidence="2" type="ordered locus">BN6_25210</name>
</gene>
<dbReference type="KEGG" id="sesp:BN6_25210"/>
<dbReference type="AlphaFoldDB" id="K0JQS5"/>
<evidence type="ECO:0000313" key="2">
    <source>
        <dbReference type="EMBL" id="CCH29835.1"/>
    </source>
</evidence>
<evidence type="ECO:0000256" key="1">
    <source>
        <dbReference type="SAM" id="MobiDB-lite"/>
    </source>
</evidence>
<protein>
    <recommendedName>
        <fullName evidence="4">DUF742 domain-containing protein</fullName>
    </recommendedName>
</protein>
<evidence type="ECO:0000313" key="3">
    <source>
        <dbReference type="Proteomes" id="UP000006281"/>
    </source>
</evidence>
<dbReference type="PATRIC" id="fig|1179773.3.peg.2524"/>
<reference evidence="2 3" key="1">
    <citation type="journal article" date="2012" name="BMC Genomics">
        <title>Complete genome sequence of Saccharothrix espanaensis DSM 44229T and comparison to the other completely sequenced Pseudonocardiaceae.</title>
        <authorList>
            <person name="Strobel T."/>
            <person name="Al-Dilaimi A."/>
            <person name="Blom J."/>
            <person name="Gessner A."/>
            <person name="Kalinowski J."/>
            <person name="Luzhetska M."/>
            <person name="Puhler A."/>
            <person name="Szczepanowski R."/>
            <person name="Bechthold A."/>
            <person name="Ruckert C."/>
        </authorList>
    </citation>
    <scope>NUCLEOTIDE SEQUENCE [LARGE SCALE GENOMIC DNA]</scope>
    <source>
        <strain evidence="3">ATCC 51144 / DSM 44229 / JCM 9112 / NBRC 15066 / NRRL 15764</strain>
    </source>
</reference>
<dbReference type="PANTHER" id="PTHR36221">
    <property type="entry name" value="DUF742 DOMAIN-CONTAINING PROTEIN"/>
    <property type="match status" value="1"/>
</dbReference>